<keyword evidence="5" id="KW-1185">Reference proteome</keyword>
<keyword evidence="2" id="KW-0560">Oxidoreductase</keyword>
<dbReference type="GO" id="GO:0016616">
    <property type="term" value="F:oxidoreductase activity, acting on the CH-OH group of donors, NAD or NADP as acceptor"/>
    <property type="evidence" value="ECO:0007669"/>
    <property type="project" value="InterPro"/>
</dbReference>
<dbReference type="GO" id="GO:0006694">
    <property type="term" value="P:steroid biosynthetic process"/>
    <property type="evidence" value="ECO:0007669"/>
    <property type="project" value="InterPro"/>
</dbReference>
<dbReference type="InterPro" id="IPR050177">
    <property type="entry name" value="Lipid_A_modif_metabolic_enz"/>
</dbReference>
<dbReference type="PANTHER" id="PTHR43245">
    <property type="entry name" value="BIFUNCTIONAL POLYMYXIN RESISTANCE PROTEIN ARNA"/>
    <property type="match status" value="1"/>
</dbReference>
<evidence type="ECO:0000313" key="5">
    <source>
        <dbReference type="Proteomes" id="UP001374579"/>
    </source>
</evidence>
<dbReference type="PANTHER" id="PTHR43245:SF51">
    <property type="entry name" value="SHORT CHAIN DEHYDROGENASE_REDUCTASE FAMILY 42E, MEMBER 2"/>
    <property type="match status" value="1"/>
</dbReference>
<reference evidence="4 5" key="1">
    <citation type="submission" date="2024-02" db="EMBL/GenBank/DDBJ databases">
        <title>Chromosome-scale genome assembly of the rough periwinkle Littorina saxatilis.</title>
        <authorList>
            <person name="De Jode A."/>
            <person name="Faria R."/>
            <person name="Formenti G."/>
            <person name="Sims Y."/>
            <person name="Smith T.P."/>
            <person name="Tracey A."/>
            <person name="Wood J.M.D."/>
            <person name="Zagrodzka Z.B."/>
            <person name="Johannesson K."/>
            <person name="Butlin R.K."/>
            <person name="Leder E.H."/>
        </authorList>
    </citation>
    <scope>NUCLEOTIDE SEQUENCE [LARGE SCALE GENOMIC DNA]</scope>
    <source>
        <strain evidence="4">Snail1</strain>
        <tissue evidence="4">Muscle</tissue>
    </source>
</reference>
<gene>
    <name evidence="4" type="ORF">V1264_022016</name>
</gene>
<dbReference type="EMBL" id="JBAMIC010004070">
    <property type="protein sequence ID" value="KAK7088044.1"/>
    <property type="molecule type" value="Genomic_DNA"/>
</dbReference>
<protein>
    <recommendedName>
        <fullName evidence="3">3-beta hydroxysteroid dehydrogenase/isomerase domain-containing protein</fullName>
    </recommendedName>
</protein>
<comment type="caution">
    <text evidence="4">The sequence shown here is derived from an EMBL/GenBank/DDBJ whole genome shotgun (WGS) entry which is preliminary data.</text>
</comment>
<feature type="domain" description="3-beta hydroxysteroid dehydrogenase/isomerase" evidence="3">
    <location>
        <begin position="27"/>
        <end position="259"/>
    </location>
</feature>
<dbReference type="Pfam" id="PF01073">
    <property type="entry name" value="3Beta_HSD"/>
    <property type="match status" value="1"/>
</dbReference>
<proteinExistence type="inferred from homology"/>
<evidence type="ECO:0000256" key="1">
    <source>
        <dbReference type="ARBA" id="ARBA00009219"/>
    </source>
</evidence>
<dbReference type="InterPro" id="IPR036291">
    <property type="entry name" value="NAD(P)-bd_dom_sf"/>
</dbReference>
<sequence>MSSEPVATISECLTTTQDWEVKTTVCITGGCGFLAQHLIKQLNLYTTNIECVRVLDFCQFEQALEYTEMIETHSIIGSVTVMEDLLTATQEATTVFHLTSVQDRTMFPDYVIDKDINIEGTRNVIKACQENSVRNLIYVSNTSVVKSYNSIISGTEENTSYPKKHLFPDGESRAEAESLVLGANGLVLKDLTSTLRTLCIRPVTLYGELDSYLLPHLVDLAIFNEGHIPCIGSLRSKHHFMYVGNAAWALLCANKAINKMSGLLPNVCIYLTWNYVPI</sequence>
<evidence type="ECO:0000313" key="4">
    <source>
        <dbReference type="EMBL" id="KAK7088044.1"/>
    </source>
</evidence>
<dbReference type="Gene3D" id="3.40.50.720">
    <property type="entry name" value="NAD(P)-binding Rossmann-like Domain"/>
    <property type="match status" value="1"/>
</dbReference>
<dbReference type="InterPro" id="IPR002225">
    <property type="entry name" value="3Beta_OHSteriod_DH/Estase"/>
</dbReference>
<dbReference type="Proteomes" id="UP001374579">
    <property type="component" value="Unassembled WGS sequence"/>
</dbReference>
<name>A0AAN9AJQ2_9CAEN</name>
<dbReference type="SUPFAM" id="SSF51735">
    <property type="entry name" value="NAD(P)-binding Rossmann-fold domains"/>
    <property type="match status" value="1"/>
</dbReference>
<organism evidence="4 5">
    <name type="scientific">Littorina saxatilis</name>
    <dbReference type="NCBI Taxonomy" id="31220"/>
    <lineage>
        <taxon>Eukaryota</taxon>
        <taxon>Metazoa</taxon>
        <taxon>Spiralia</taxon>
        <taxon>Lophotrochozoa</taxon>
        <taxon>Mollusca</taxon>
        <taxon>Gastropoda</taxon>
        <taxon>Caenogastropoda</taxon>
        <taxon>Littorinimorpha</taxon>
        <taxon>Littorinoidea</taxon>
        <taxon>Littorinidae</taxon>
        <taxon>Littorina</taxon>
    </lineage>
</organism>
<dbReference type="AlphaFoldDB" id="A0AAN9AJQ2"/>
<comment type="similarity">
    <text evidence="1">Belongs to the 3-beta-HSD family.</text>
</comment>
<evidence type="ECO:0000256" key="2">
    <source>
        <dbReference type="ARBA" id="ARBA00023002"/>
    </source>
</evidence>
<accession>A0AAN9AJQ2</accession>
<evidence type="ECO:0000259" key="3">
    <source>
        <dbReference type="Pfam" id="PF01073"/>
    </source>
</evidence>